<protein>
    <recommendedName>
        <fullName evidence="4">Lipoprotein</fullName>
    </recommendedName>
</protein>
<sequence>MKNTLRVAASLLALVSLAGCMAAPAQRESREGMDPRRACMAQCSRDNNICMDQHAASPGNTSQVGRTDYGMGATCKAELQSCQARC</sequence>
<dbReference type="AlphaFoldDB" id="A0A255ZAI7"/>
<keyword evidence="1" id="KW-0732">Signal</keyword>
<keyword evidence="3" id="KW-1185">Reference proteome</keyword>
<proteinExistence type="predicted"/>
<dbReference type="EMBL" id="NOXU01000012">
    <property type="protein sequence ID" value="OYQ37630.1"/>
    <property type="molecule type" value="Genomic_DNA"/>
</dbReference>
<accession>A0A255ZAI7</accession>
<comment type="caution">
    <text evidence="2">The sequence shown here is derived from an EMBL/GenBank/DDBJ whole genome shotgun (WGS) entry which is preliminary data.</text>
</comment>
<reference evidence="2 3" key="1">
    <citation type="submission" date="2017-07" db="EMBL/GenBank/DDBJ databases">
        <title>Niveispirillum cyanobacteriorum sp. nov., isolated from cyanobacterial aggregates in a eutrophic lake.</title>
        <authorList>
            <person name="Cai H."/>
        </authorList>
    </citation>
    <scope>NUCLEOTIDE SEQUENCE [LARGE SCALE GENOMIC DNA]</scope>
    <source>
        <strain evidence="3">TH1-14</strain>
    </source>
</reference>
<evidence type="ECO:0000313" key="2">
    <source>
        <dbReference type="EMBL" id="OYQ37630.1"/>
    </source>
</evidence>
<feature type="signal peptide" evidence="1">
    <location>
        <begin position="1"/>
        <end position="22"/>
    </location>
</feature>
<dbReference type="OrthoDB" id="7365725at2"/>
<feature type="chain" id="PRO_5012400585" description="Lipoprotein" evidence="1">
    <location>
        <begin position="23"/>
        <end position="86"/>
    </location>
</feature>
<organism evidence="2 3">
    <name type="scientific">Niveispirillum lacus</name>
    <dbReference type="NCBI Taxonomy" id="1981099"/>
    <lineage>
        <taxon>Bacteria</taxon>
        <taxon>Pseudomonadati</taxon>
        <taxon>Pseudomonadota</taxon>
        <taxon>Alphaproteobacteria</taxon>
        <taxon>Rhodospirillales</taxon>
        <taxon>Azospirillaceae</taxon>
        <taxon>Niveispirillum</taxon>
    </lineage>
</organism>
<dbReference type="RefSeq" id="WP_094452816.1">
    <property type="nucleotide sequence ID" value="NZ_NOXU01000012.1"/>
</dbReference>
<dbReference type="PROSITE" id="PS51257">
    <property type="entry name" value="PROKAR_LIPOPROTEIN"/>
    <property type="match status" value="1"/>
</dbReference>
<evidence type="ECO:0000313" key="3">
    <source>
        <dbReference type="Proteomes" id="UP000216998"/>
    </source>
</evidence>
<name>A0A255ZAI7_9PROT</name>
<dbReference type="Proteomes" id="UP000216998">
    <property type="component" value="Unassembled WGS sequence"/>
</dbReference>
<evidence type="ECO:0008006" key="4">
    <source>
        <dbReference type="Google" id="ProtNLM"/>
    </source>
</evidence>
<gene>
    <name evidence="2" type="ORF">CHU95_00975</name>
</gene>
<evidence type="ECO:0000256" key="1">
    <source>
        <dbReference type="SAM" id="SignalP"/>
    </source>
</evidence>